<accession>A0AAV6JL48</accession>
<evidence type="ECO:0000256" key="1">
    <source>
        <dbReference type="SAM" id="SignalP"/>
    </source>
</evidence>
<keyword evidence="4" id="KW-1185">Reference proteome</keyword>
<reference evidence="2" key="1">
    <citation type="submission" date="2020-08" db="EMBL/GenBank/DDBJ databases">
        <title>Plant Genome Project.</title>
        <authorList>
            <person name="Zhang R.-G."/>
        </authorList>
    </citation>
    <scope>NUCLEOTIDE SEQUENCE</scope>
    <source>
        <strain evidence="2">WSP0</strain>
        <tissue evidence="2">Leaf</tissue>
    </source>
</reference>
<feature type="chain" id="PRO_5044714852" evidence="1">
    <location>
        <begin position="31"/>
        <end position="224"/>
    </location>
</feature>
<evidence type="ECO:0000313" key="3">
    <source>
        <dbReference type="EMBL" id="KAG5540289.1"/>
    </source>
</evidence>
<sequence length="224" mass="25682">MALKPTRTKLKPSTLSLLFRFLTVLLLNLSLRPKPEVNFQSPVAENPRWYNVVAGEAKREKMKVGLVNMDKLGLAQNGEARRELANMVTVDFDCVDKSLRWEDFFPEWIDQDKKWGRPSCPEIPTPRTFEDYGDVGVVVARVPCGGGEGEGKGVRDVFRLQVNLVVANLLVRSRWTSQEEVDRTVYAVFIGSCGPMWDIFRCDDLLWKDGDYRVYRPDLRRLKA</sequence>
<proteinExistence type="predicted"/>
<dbReference type="EMBL" id="JACTNZ010000007">
    <property type="protein sequence ID" value="KAG5540289.1"/>
    <property type="molecule type" value="Genomic_DNA"/>
</dbReference>
<dbReference type="EMBL" id="JACTNZ010000007">
    <property type="protein sequence ID" value="KAG5540284.1"/>
    <property type="molecule type" value="Genomic_DNA"/>
</dbReference>
<evidence type="ECO:0000313" key="4">
    <source>
        <dbReference type="Proteomes" id="UP000823749"/>
    </source>
</evidence>
<organism evidence="2 4">
    <name type="scientific">Rhododendron griersonianum</name>
    <dbReference type="NCBI Taxonomy" id="479676"/>
    <lineage>
        <taxon>Eukaryota</taxon>
        <taxon>Viridiplantae</taxon>
        <taxon>Streptophyta</taxon>
        <taxon>Embryophyta</taxon>
        <taxon>Tracheophyta</taxon>
        <taxon>Spermatophyta</taxon>
        <taxon>Magnoliopsida</taxon>
        <taxon>eudicotyledons</taxon>
        <taxon>Gunneridae</taxon>
        <taxon>Pentapetalae</taxon>
        <taxon>asterids</taxon>
        <taxon>Ericales</taxon>
        <taxon>Ericaceae</taxon>
        <taxon>Ericoideae</taxon>
        <taxon>Rhodoreae</taxon>
        <taxon>Rhododendron</taxon>
    </lineage>
</organism>
<dbReference type="Proteomes" id="UP000823749">
    <property type="component" value="Chromosome 7"/>
</dbReference>
<keyword evidence="1" id="KW-0732">Signal</keyword>
<gene>
    <name evidence="2" type="ORF">RHGRI_020501</name>
    <name evidence="3" type="ORF">RHGRI_020505</name>
</gene>
<dbReference type="AlphaFoldDB" id="A0AAV6JL48"/>
<protein>
    <submittedName>
        <fullName evidence="2">Uncharacterized protein</fullName>
    </submittedName>
</protein>
<feature type="signal peptide" evidence="1">
    <location>
        <begin position="1"/>
        <end position="30"/>
    </location>
</feature>
<comment type="caution">
    <text evidence="2">The sequence shown here is derived from an EMBL/GenBank/DDBJ whole genome shotgun (WGS) entry which is preliminary data.</text>
</comment>
<name>A0AAV6JL48_9ERIC</name>
<evidence type="ECO:0000313" key="2">
    <source>
        <dbReference type="EMBL" id="KAG5540284.1"/>
    </source>
</evidence>